<dbReference type="GO" id="GO:0061630">
    <property type="term" value="F:ubiquitin protein ligase activity"/>
    <property type="evidence" value="ECO:0007669"/>
    <property type="project" value="TreeGrafter"/>
</dbReference>
<feature type="region of interest" description="Disordered" evidence="3">
    <location>
        <begin position="69"/>
        <end position="104"/>
    </location>
</feature>
<evidence type="ECO:0000256" key="1">
    <source>
        <dbReference type="ARBA" id="ARBA00022737"/>
    </source>
</evidence>
<dbReference type="OrthoDB" id="342730at2759"/>
<dbReference type="AlphaFoldDB" id="A0A6A0HBG5"/>
<evidence type="ECO:0000256" key="3">
    <source>
        <dbReference type="SAM" id="MobiDB-lite"/>
    </source>
</evidence>
<sequence>MMNGPPDVRSSYKDEDVYKLASQLATFNVSNTSSLALPVDDFQAQFTLGAVGDSSSGYLSGYSDLPSSSGAASKSGSGSSSASLSHMDDDLRQHGNGRKHGSRQRAFDMLTSSKEYLQLGDISTQDFVGVYKASITLNGTHVSGSPCTIMVDAQHKYQAVSYVKAVIEGDLMKTFTFSEPWGVCCDTAGVVFISDRGNHTIRVFKPNYVYSHCIGSHGTMPGELNKPAGITCDDQDHVVVADKDNHRIQVFDIQGQVLLAFGEQGHNCHQLNYPWDVATEPQGSILVTDSRKGRVAIFSGDGIFLRDIGADSQILRNPRGICYRSQDDKIITTDMTKHQIIVLDLTPGNSGADTSLSNHPSLIGRKGSNPNELNRPQGITCDQEGNVIVCDSRNCRIQIFDADANYVNHWPVPSPEPSRQAQPAGVAVTPAGNILVVDAELNRVLIY</sequence>
<dbReference type="InterPro" id="IPR011042">
    <property type="entry name" value="6-blade_b-propeller_TolB-like"/>
</dbReference>
<feature type="repeat" description="NHL" evidence="2">
    <location>
        <begin position="422"/>
        <end position="447"/>
    </location>
</feature>
<gene>
    <name evidence="5" type="ORF">HAZT_HAZT003260</name>
</gene>
<feature type="repeat" description="NHL" evidence="2">
    <location>
        <begin position="177"/>
        <end position="207"/>
    </location>
</feature>
<accession>A0A6A0HBG5</accession>
<dbReference type="PANTHER" id="PTHR24104">
    <property type="entry name" value="E3 UBIQUITIN-PROTEIN LIGASE NHLRC1-RELATED"/>
    <property type="match status" value="1"/>
</dbReference>
<dbReference type="InterPro" id="IPR001258">
    <property type="entry name" value="NHL_repeat"/>
</dbReference>
<protein>
    <recommendedName>
        <fullName evidence="4">SMP-30/Gluconolactonase/LRE-like region domain-containing protein</fullName>
    </recommendedName>
</protein>
<reference evidence="5" key="1">
    <citation type="submission" date="2014-08" db="EMBL/GenBank/DDBJ databases">
        <authorList>
            <person name="Murali S."/>
            <person name="Richards S."/>
            <person name="Bandaranaike D."/>
            <person name="Bellair M."/>
            <person name="Blankenburg K."/>
            <person name="Chao H."/>
            <person name="Dinh H."/>
            <person name="Doddapaneni H."/>
            <person name="Dugan-Rocha S."/>
            <person name="Elkadiri S."/>
            <person name="Gnanaolivu R."/>
            <person name="Hughes D."/>
            <person name="Lee S."/>
            <person name="Li M."/>
            <person name="Ming W."/>
            <person name="Munidasa M."/>
            <person name="Muniz J."/>
            <person name="Nguyen L."/>
            <person name="Osuji N."/>
            <person name="Pu L.-L."/>
            <person name="Puazo M."/>
            <person name="Skinner E."/>
            <person name="Qu C."/>
            <person name="Quiroz J."/>
            <person name="Raj R."/>
            <person name="Weissenberger G."/>
            <person name="Xin Y."/>
            <person name="Zou X."/>
            <person name="Han Y."/>
            <person name="Worley K."/>
            <person name="Muzny D."/>
            <person name="Gibbs R."/>
        </authorList>
    </citation>
    <scope>NUCLEOTIDE SEQUENCE</scope>
    <source>
        <strain evidence="5">HAZT.00-mixed</strain>
        <tissue evidence="5">Whole organism</tissue>
    </source>
</reference>
<dbReference type="Gene3D" id="2.120.10.30">
    <property type="entry name" value="TolB, C-terminal domain"/>
    <property type="match status" value="3"/>
</dbReference>
<feature type="repeat" description="NHL" evidence="2">
    <location>
        <begin position="261"/>
        <end position="301"/>
    </location>
</feature>
<dbReference type="InterPro" id="IPR050952">
    <property type="entry name" value="TRIM-NHL_E3_ligases"/>
</dbReference>
<feature type="repeat" description="NHL" evidence="2">
    <location>
        <begin position="363"/>
        <end position="403"/>
    </location>
</feature>
<dbReference type="GO" id="GO:0000209">
    <property type="term" value="P:protein polyubiquitination"/>
    <property type="evidence" value="ECO:0007669"/>
    <property type="project" value="TreeGrafter"/>
</dbReference>
<feature type="repeat" description="NHL" evidence="2">
    <location>
        <begin position="211"/>
        <end position="254"/>
    </location>
</feature>
<dbReference type="PANTHER" id="PTHR24104:SF48">
    <property type="entry name" value="PROTEIN WECH"/>
    <property type="match status" value="1"/>
</dbReference>
<reference evidence="5" key="3">
    <citation type="submission" date="2019-06" db="EMBL/GenBank/DDBJ databases">
        <authorList>
            <person name="Poynton C."/>
            <person name="Hasenbein S."/>
            <person name="Benoit J.B."/>
            <person name="Sepulveda M.S."/>
            <person name="Poelchau M.F."/>
            <person name="Murali S.C."/>
            <person name="Chen S."/>
            <person name="Glastad K.M."/>
            <person name="Werren J.H."/>
            <person name="Vineis J.H."/>
            <person name="Bowen J.L."/>
            <person name="Friedrich M."/>
            <person name="Jones J."/>
            <person name="Robertson H.M."/>
            <person name="Feyereisen R."/>
            <person name="Mechler-Hickson A."/>
            <person name="Mathers N."/>
            <person name="Lee C.E."/>
            <person name="Colbourne J.K."/>
            <person name="Biales A."/>
            <person name="Johnston J.S."/>
            <person name="Wellborn G.A."/>
            <person name="Rosendale A.J."/>
            <person name="Cridge A.G."/>
            <person name="Munoz-Torres M.C."/>
            <person name="Bain P.A."/>
            <person name="Manny A.R."/>
            <person name="Major K.M."/>
            <person name="Lambert F.N."/>
            <person name="Vulpe C.D."/>
            <person name="Tuck P."/>
            <person name="Blalock B.J."/>
            <person name="Lin Y.-Y."/>
            <person name="Smith M.E."/>
            <person name="Ochoa-Acuna H."/>
            <person name="Chen M.-J.M."/>
            <person name="Childers C.P."/>
            <person name="Qu J."/>
            <person name="Dugan S."/>
            <person name="Lee S.L."/>
            <person name="Chao H."/>
            <person name="Dinh H."/>
            <person name="Han Y."/>
            <person name="Doddapaneni H."/>
            <person name="Worley K.C."/>
            <person name="Muzny D.M."/>
            <person name="Gibbs R.A."/>
            <person name="Richards S."/>
        </authorList>
    </citation>
    <scope>NUCLEOTIDE SEQUENCE</scope>
    <source>
        <strain evidence="5">HAZT.00-mixed</strain>
        <tissue evidence="5">Whole organism</tissue>
    </source>
</reference>
<dbReference type="Proteomes" id="UP000711488">
    <property type="component" value="Unassembled WGS sequence"/>
</dbReference>
<dbReference type="GO" id="GO:0043161">
    <property type="term" value="P:proteasome-mediated ubiquitin-dependent protein catabolic process"/>
    <property type="evidence" value="ECO:0007669"/>
    <property type="project" value="TreeGrafter"/>
</dbReference>
<dbReference type="Pfam" id="PF01436">
    <property type="entry name" value="NHL"/>
    <property type="match status" value="1"/>
</dbReference>
<evidence type="ECO:0000259" key="4">
    <source>
        <dbReference type="Pfam" id="PF08450"/>
    </source>
</evidence>
<dbReference type="EMBL" id="JQDR03002417">
    <property type="protein sequence ID" value="KAA0203130.1"/>
    <property type="molecule type" value="Genomic_DNA"/>
</dbReference>
<proteinExistence type="predicted"/>
<feature type="domain" description="SMP-30/Gluconolactonase/LRE-like region" evidence="4">
    <location>
        <begin position="224"/>
        <end position="418"/>
    </location>
</feature>
<dbReference type="InterPro" id="IPR013658">
    <property type="entry name" value="SGL"/>
</dbReference>
<dbReference type="Pfam" id="PF08450">
    <property type="entry name" value="SGL"/>
    <property type="match status" value="1"/>
</dbReference>
<feature type="compositionally biased region" description="Low complexity" evidence="3">
    <location>
        <begin position="69"/>
        <end position="85"/>
    </location>
</feature>
<comment type="caution">
    <text evidence="5">The sequence shown here is derived from an EMBL/GenBank/DDBJ whole genome shotgun (WGS) entry which is preliminary data.</text>
</comment>
<feature type="region of interest" description="Disordered" evidence="3">
    <location>
        <begin position="352"/>
        <end position="378"/>
    </location>
</feature>
<organism evidence="5">
    <name type="scientific">Hyalella azteca</name>
    <name type="common">Amphipod</name>
    <dbReference type="NCBI Taxonomy" id="294128"/>
    <lineage>
        <taxon>Eukaryota</taxon>
        <taxon>Metazoa</taxon>
        <taxon>Ecdysozoa</taxon>
        <taxon>Arthropoda</taxon>
        <taxon>Crustacea</taxon>
        <taxon>Multicrustacea</taxon>
        <taxon>Malacostraca</taxon>
        <taxon>Eumalacostraca</taxon>
        <taxon>Peracarida</taxon>
        <taxon>Amphipoda</taxon>
        <taxon>Senticaudata</taxon>
        <taxon>Talitrida</taxon>
        <taxon>Talitroidea</taxon>
        <taxon>Hyalellidae</taxon>
        <taxon>Hyalella</taxon>
    </lineage>
</organism>
<evidence type="ECO:0000256" key="2">
    <source>
        <dbReference type="PROSITE-ProRule" id="PRU00504"/>
    </source>
</evidence>
<keyword evidence="1" id="KW-0677">Repeat</keyword>
<name>A0A6A0HBG5_HYAAZ</name>
<dbReference type="SUPFAM" id="SSF101898">
    <property type="entry name" value="NHL repeat"/>
    <property type="match status" value="1"/>
</dbReference>
<dbReference type="PROSITE" id="PS51125">
    <property type="entry name" value="NHL"/>
    <property type="match status" value="5"/>
</dbReference>
<evidence type="ECO:0000313" key="5">
    <source>
        <dbReference type="EMBL" id="KAA0203130.1"/>
    </source>
</evidence>
<reference evidence="5" key="2">
    <citation type="journal article" date="2018" name="Environ. Sci. Technol.">
        <title>The Toxicogenome of Hyalella azteca: A Model for Sediment Ecotoxicology and Evolutionary Toxicology.</title>
        <authorList>
            <person name="Poynton H.C."/>
            <person name="Hasenbein S."/>
            <person name="Benoit J.B."/>
            <person name="Sepulveda M.S."/>
            <person name="Poelchau M.F."/>
            <person name="Hughes D.S.T."/>
            <person name="Murali S.C."/>
            <person name="Chen S."/>
            <person name="Glastad K.M."/>
            <person name="Goodisman M.A.D."/>
            <person name="Werren J.H."/>
            <person name="Vineis J.H."/>
            <person name="Bowen J.L."/>
            <person name="Friedrich M."/>
            <person name="Jones J."/>
            <person name="Robertson H.M."/>
            <person name="Feyereisen R."/>
            <person name="Mechler-Hickson A."/>
            <person name="Mathers N."/>
            <person name="Lee C.E."/>
            <person name="Colbourne J.K."/>
            <person name="Biales A."/>
            <person name="Johnston J.S."/>
            <person name="Wellborn G.A."/>
            <person name="Rosendale A.J."/>
            <person name="Cridge A.G."/>
            <person name="Munoz-Torres M.C."/>
            <person name="Bain P.A."/>
            <person name="Manny A.R."/>
            <person name="Major K.M."/>
            <person name="Lambert F.N."/>
            <person name="Vulpe C.D."/>
            <person name="Tuck P."/>
            <person name="Blalock B.J."/>
            <person name="Lin Y.Y."/>
            <person name="Smith M.E."/>
            <person name="Ochoa-Acuna H."/>
            <person name="Chen M.M."/>
            <person name="Childers C.P."/>
            <person name="Qu J."/>
            <person name="Dugan S."/>
            <person name="Lee S.L."/>
            <person name="Chao H."/>
            <person name="Dinh H."/>
            <person name="Han Y."/>
            <person name="Doddapaneni H."/>
            <person name="Worley K.C."/>
            <person name="Muzny D.M."/>
            <person name="Gibbs R.A."/>
            <person name="Richards S."/>
        </authorList>
    </citation>
    <scope>NUCLEOTIDE SEQUENCE</scope>
    <source>
        <strain evidence="5">HAZT.00-mixed</strain>
        <tissue evidence="5">Whole organism</tissue>
    </source>
</reference>
<dbReference type="GO" id="GO:0008270">
    <property type="term" value="F:zinc ion binding"/>
    <property type="evidence" value="ECO:0007669"/>
    <property type="project" value="UniProtKB-KW"/>
</dbReference>